<evidence type="ECO:0000313" key="2">
    <source>
        <dbReference type="Proteomes" id="UP001057402"/>
    </source>
</evidence>
<dbReference type="Proteomes" id="UP001057402">
    <property type="component" value="Chromosome 3"/>
</dbReference>
<reference evidence="2" key="1">
    <citation type="journal article" date="2023" name="Front. Plant Sci.">
        <title>Chromosomal-level genome assembly of Melastoma candidum provides insights into trichome evolution.</title>
        <authorList>
            <person name="Zhong Y."/>
            <person name="Wu W."/>
            <person name="Sun C."/>
            <person name="Zou P."/>
            <person name="Liu Y."/>
            <person name="Dai S."/>
            <person name="Zhou R."/>
        </authorList>
    </citation>
    <scope>NUCLEOTIDE SEQUENCE [LARGE SCALE GENOMIC DNA]</scope>
</reference>
<accession>A0ACB9RMK2</accession>
<dbReference type="EMBL" id="CM042882">
    <property type="protein sequence ID" value="KAI4380099.1"/>
    <property type="molecule type" value="Genomic_DNA"/>
</dbReference>
<name>A0ACB9RMK2_9MYRT</name>
<keyword evidence="2" id="KW-1185">Reference proteome</keyword>
<sequence>MEGYFDATGVGDIVAKLRAISVFCNGVAMLWWRKRKIDAKVRMRRLEHKTSLLDYVKEYYKLLLELPSDMEDKKEMKLEALKLLKAIQGKATYESKGLMFVEVWATSKKLNALVDTGASNLFILKEAVEKMGLRIEKGRGRIMIVNSVEVPAIGIAREVYSKLDNGATRKH</sequence>
<evidence type="ECO:0000313" key="1">
    <source>
        <dbReference type="EMBL" id="KAI4380099.1"/>
    </source>
</evidence>
<comment type="caution">
    <text evidence="1">The sequence shown here is derived from an EMBL/GenBank/DDBJ whole genome shotgun (WGS) entry which is preliminary data.</text>
</comment>
<protein>
    <submittedName>
        <fullName evidence="1">Uncharacterized protein</fullName>
    </submittedName>
</protein>
<organism evidence="1 2">
    <name type="scientific">Melastoma candidum</name>
    <dbReference type="NCBI Taxonomy" id="119954"/>
    <lineage>
        <taxon>Eukaryota</taxon>
        <taxon>Viridiplantae</taxon>
        <taxon>Streptophyta</taxon>
        <taxon>Embryophyta</taxon>
        <taxon>Tracheophyta</taxon>
        <taxon>Spermatophyta</taxon>
        <taxon>Magnoliopsida</taxon>
        <taxon>eudicotyledons</taxon>
        <taxon>Gunneridae</taxon>
        <taxon>Pentapetalae</taxon>
        <taxon>rosids</taxon>
        <taxon>malvids</taxon>
        <taxon>Myrtales</taxon>
        <taxon>Melastomataceae</taxon>
        <taxon>Melastomatoideae</taxon>
        <taxon>Melastomateae</taxon>
        <taxon>Melastoma</taxon>
    </lineage>
</organism>
<gene>
    <name evidence="1" type="ORF">MLD38_006324</name>
</gene>
<proteinExistence type="predicted"/>